<proteinExistence type="predicted"/>
<keyword evidence="3" id="KW-1185">Reference proteome</keyword>
<name>A0A506UAW1_9HYPH</name>
<dbReference type="Proteomes" id="UP000318801">
    <property type="component" value="Unassembled WGS sequence"/>
</dbReference>
<comment type="caution">
    <text evidence="2">The sequence shown here is derived from an EMBL/GenBank/DDBJ whole genome shotgun (WGS) entry which is preliminary data.</text>
</comment>
<protein>
    <submittedName>
        <fullName evidence="2">Uncharacterized protein</fullName>
    </submittedName>
</protein>
<evidence type="ECO:0000313" key="3">
    <source>
        <dbReference type="Proteomes" id="UP000318801"/>
    </source>
</evidence>
<reference evidence="2 3" key="1">
    <citation type="submission" date="2019-06" db="EMBL/GenBank/DDBJ databases">
        <authorList>
            <person name="Li M."/>
        </authorList>
    </citation>
    <scope>NUCLEOTIDE SEQUENCE [LARGE SCALE GENOMIC DNA]</scope>
    <source>
        <strain evidence="2 3">BGMRC2036</strain>
    </source>
</reference>
<evidence type="ECO:0000256" key="1">
    <source>
        <dbReference type="SAM" id="Phobius"/>
    </source>
</evidence>
<keyword evidence="1" id="KW-1133">Transmembrane helix</keyword>
<sequence length="354" mass="36667">MAAGLAAVLVISAPYVVPNGIETFQLIAAREDPVKFADIRLARLTPADYETAIDAALQDGDTDLAASLVDLADQRDVMLPGSLLDRVDTETAGKSGLSYQLGEIWNGAITGKADSAAGLAGAVALDFTTIGDVRDILMQGEAYLNGEHFDPLILGLSIAGLTMTGAVMLSVGTASPPRLGVAAIKAAGKAGKINKSLLKSFARLSTRTVNTKALGETLPLLKAGDFSRASKVATGAFNAAPLSTMQKSATELGTVMTKNGVRAGTDVLKIADKPADIAKLGKLSSGFSKRFRAVLALLGSGAIAGFGWVTAAAGWSATFLTWLAGAAWFGFRAIRLSWRFALLPLGRMLARSLA</sequence>
<accession>A0A506UAW1</accession>
<gene>
    <name evidence="2" type="ORF">FJU08_07020</name>
</gene>
<organism evidence="2 3">
    <name type="scientific">Martelella alba</name>
    <dbReference type="NCBI Taxonomy" id="2590451"/>
    <lineage>
        <taxon>Bacteria</taxon>
        <taxon>Pseudomonadati</taxon>
        <taxon>Pseudomonadota</taxon>
        <taxon>Alphaproteobacteria</taxon>
        <taxon>Hyphomicrobiales</taxon>
        <taxon>Aurantimonadaceae</taxon>
        <taxon>Martelella</taxon>
    </lineage>
</organism>
<dbReference type="RefSeq" id="WP_141148273.1">
    <property type="nucleotide sequence ID" value="NZ_VHLG01000003.1"/>
</dbReference>
<keyword evidence="1" id="KW-0472">Membrane</keyword>
<dbReference type="AlphaFoldDB" id="A0A506UAW1"/>
<evidence type="ECO:0000313" key="2">
    <source>
        <dbReference type="EMBL" id="TPW31503.1"/>
    </source>
</evidence>
<feature type="transmembrane region" description="Helical" evidence="1">
    <location>
        <begin position="319"/>
        <end position="338"/>
    </location>
</feature>
<dbReference type="EMBL" id="VHLG01000003">
    <property type="protein sequence ID" value="TPW31503.1"/>
    <property type="molecule type" value="Genomic_DNA"/>
</dbReference>
<keyword evidence="1" id="KW-0812">Transmembrane</keyword>
<dbReference type="OrthoDB" id="8364552at2"/>